<evidence type="ECO:0000256" key="2">
    <source>
        <dbReference type="ARBA" id="ARBA00015816"/>
    </source>
</evidence>
<dbReference type="GO" id="GO:0051537">
    <property type="term" value="F:2 iron, 2 sulfur cluster binding"/>
    <property type="evidence" value="ECO:0007669"/>
    <property type="project" value="UniProtKB-KW"/>
</dbReference>
<dbReference type="PRINTS" id="PR00162">
    <property type="entry name" value="RIESKE"/>
</dbReference>
<organism evidence="10 11">
    <name type="scientific">Rhodococcus ruber</name>
    <dbReference type="NCBI Taxonomy" id="1830"/>
    <lineage>
        <taxon>Bacteria</taxon>
        <taxon>Bacillati</taxon>
        <taxon>Actinomycetota</taxon>
        <taxon>Actinomycetes</taxon>
        <taxon>Mycobacteriales</taxon>
        <taxon>Nocardiaceae</taxon>
        <taxon>Rhodococcus</taxon>
    </lineage>
</organism>
<keyword evidence="7" id="KW-1015">Disulfide bond</keyword>
<dbReference type="GO" id="GO:0016705">
    <property type="term" value="F:oxidoreductase activity, acting on paired donors, with incorporation or reduction of molecular oxygen"/>
    <property type="evidence" value="ECO:0007669"/>
    <property type="project" value="UniProtKB-ARBA"/>
</dbReference>
<dbReference type="CDD" id="cd03467">
    <property type="entry name" value="Rieske"/>
    <property type="match status" value="1"/>
</dbReference>
<comment type="cofactor">
    <cofactor evidence="9">
        <name>[2Fe-2S] cluster</name>
        <dbReference type="ChEBI" id="CHEBI:190135"/>
    </cofactor>
</comment>
<evidence type="ECO:0000256" key="8">
    <source>
        <dbReference type="ARBA" id="ARBA00029586"/>
    </source>
</evidence>
<dbReference type="EMBL" id="CCSD01000056">
    <property type="protein sequence ID" value="CDZ88883.1"/>
    <property type="molecule type" value="Genomic_DNA"/>
</dbReference>
<sequence>MSIEPTDPRSASTDGQPRLCRRTLFGGAGAVAAAAVLSACGAESEGTERASTDSAPAAPTTPPEPGPDATVVAAAADIPVGSGVLFADRRLVVTQPVAGDYRAFVALCTHSGCNITGVEADEIVCDCHGSRFRLDGTVSRGPARKPLKARPAAARGADVVVD</sequence>
<evidence type="ECO:0000256" key="9">
    <source>
        <dbReference type="ARBA" id="ARBA00034078"/>
    </source>
</evidence>
<comment type="function">
    <text evidence="1">Iron-sulfur subunit of the cytochrome bc1 complex, an essential component of the respiratory electron transport chain required for ATP synthesis. The bc1 complex catalyzes the oxidation of menaquinol and the reduction of cytochrome c in the respiratory chain. The bc1 complex operates through a Q-cycle mechanism that couples electron transfer to generation of the proton gradient that drives ATP synthesis.</text>
</comment>
<dbReference type="AlphaFoldDB" id="A0A098BJK6"/>
<gene>
    <name evidence="10" type="ORF">RHRU231_450050</name>
</gene>
<dbReference type="PROSITE" id="PS51296">
    <property type="entry name" value="RIESKE"/>
    <property type="match status" value="1"/>
</dbReference>
<dbReference type="GO" id="GO:0004497">
    <property type="term" value="F:monooxygenase activity"/>
    <property type="evidence" value="ECO:0007669"/>
    <property type="project" value="UniProtKB-ARBA"/>
</dbReference>
<evidence type="ECO:0000256" key="3">
    <source>
        <dbReference type="ARBA" id="ARBA00022714"/>
    </source>
</evidence>
<dbReference type="GO" id="GO:0046872">
    <property type="term" value="F:metal ion binding"/>
    <property type="evidence" value="ECO:0007669"/>
    <property type="project" value="UniProtKB-KW"/>
</dbReference>
<dbReference type="GeneID" id="66837031"/>
<evidence type="ECO:0000256" key="7">
    <source>
        <dbReference type="ARBA" id="ARBA00023157"/>
    </source>
</evidence>
<dbReference type="SUPFAM" id="SSF50022">
    <property type="entry name" value="ISP domain"/>
    <property type="match status" value="1"/>
</dbReference>
<dbReference type="InterPro" id="IPR014349">
    <property type="entry name" value="Rieske_Fe-S_prot"/>
</dbReference>
<dbReference type="RefSeq" id="WP_017680013.1">
    <property type="nucleotide sequence ID" value="NZ_CP023714.1"/>
</dbReference>
<evidence type="ECO:0000256" key="1">
    <source>
        <dbReference type="ARBA" id="ARBA00002494"/>
    </source>
</evidence>
<dbReference type="Gene3D" id="2.102.10.10">
    <property type="entry name" value="Rieske [2Fe-2S] iron-sulphur domain"/>
    <property type="match status" value="1"/>
</dbReference>
<evidence type="ECO:0000256" key="5">
    <source>
        <dbReference type="ARBA" id="ARBA00023004"/>
    </source>
</evidence>
<dbReference type="InterPro" id="IPR017941">
    <property type="entry name" value="Rieske_2Fe-2S"/>
</dbReference>
<dbReference type="InterPro" id="IPR005805">
    <property type="entry name" value="Rieske_Fe-S_prot_C"/>
</dbReference>
<keyword evidence="6" id="KW-0411">Iron-sulfur</keyword>
<keyword evidence="3" id="KW-0001">2Fe-2S</keyword>
<accession>A0A098BJK6</accession>
<dbReference type="GO" id="GO:0016020">
    <property type="term" value="C:membrane"/>
    <property type="evidence" value="ECO:0007669"/>
    <property type="project" value="InterPro"/>
</dbReference>
<proteinExistence type="predicted"/>
<dbReference type="OrthoDB" id="25106at2"/>
<dbReference type="PANTHER" id="PTHR10134">
    <property type="entry name" value="CYTOCHROME B-C1 COMPLEX SUBUNIT RIESKE, MITOCHONDRIAL"/>
    <property type="match status" value="1"/>
</dbReference>
<dbReference type="InterPro" id="IPR036922">
    <property type="entry name" value="Rieske_2Fe-2S_sf"/>
</dbReference>
<evidence type="ECO:0000313" key="10">
    <source>
        <dbReference type="EMBL" id="CDZ88883.1"/>
    </source>
</evidence>
<evidence type="ECO:0000256" key="4">
    <source>
        <dbReference type="ARBA" id="ARBA00022723"/>
    </source>
</evidence>
<keyword evidence="5" id="KW-0408">Iron</keyword>
<name>A0A098BJK6_9NOCA</name>
<protein>
    <recommendedName>
        <fullName evidence="2">Cytochrome bc1 complex Rieske iron-sulfur subunit</fullName>
    </recommendedName>
    <alternativeName>
        <fullName evidence="8">Cytochrome bc1 reductase complex subunit QcrA</fullName>
    </alternativeName>
</protein>
<dbReference type="eggNOG" id="COG2146">
    <property type="taxonomic scope" value="Bacteria"/>
</dbReference>
<dbReference type="InterPro" id="IPR006311">
    <property type="entry name" value="TAT_signal"/>
</dbReference>
<dbReference type="Proteomes" id="UP000042997">
    <property type="component" value="Unassembled WGS sequence"/>
</dbReference>
<evidence type="ECO:0000313" key="11">
    <source>
        <dbReference type="Proteomes" id="UP000042997"/>
    </source>
</evidence>
<reference evidence="10 11" key="1">
    <citation type="journal article" date="2014" name="Genome Announc.">
        <title>Draft Genome Sequence of Propane- and Butane-Oxidizing Actinobacterium Rhodococcus ruber IEGM 231.</title>
        <authorList>
            <person name="Ivshina I.B."/>
            <person name="Kuyukina M.S."/>
            <person name="Krivoruchko A.V."/>
            <person name="Barbe V."/>
            <person name="Fischer C."/>
        </authorList>
    </citation>
    <scope>NUCLEOTIDE SEQUENCE [LARGE SCALE GENOMIC DNA]</scope>
</reference>
<dbReference type="PROSITE" id="PS51318">
    <property type="entry name" value="TAT"/>
    <property type="match status" value="1"/>
</dbReference>
<dbReference type="Pfam" id="PF00355">
    <property type="entry name" value="Rieske"/>
    <property type="match status" value="1"/>
</dbReference>
<dbReference type="KEGG" id="rrz:CS378_08320"/>
<keyword evidence="4" id="KW-0479">Metal-binding</keyword>
<evidence type="ECO:0000256" key="6">
    <source>
        <dbReference type="ARBA" id="ARBA00023014"/>
    </source>
</evidence>